<dbReference type="InterPro" id="IPR003591">
    <property type="entry name" value="Leu-rich_rpt_typical-subtyp"/>
</dbReference>
<dbReference type="SUPFAM" id="SSF57424">
    <property type="entry name" value="LDL receptor-like module"/>
    <property type="match status" value="1"/>
</dbReference>
<dbReference type="Proteomes" id="UP000186922">
    <property type="component" value="Unassembled WGS sequence"/>
</dbReference>
<dbReference type="InterPro" id="IPR036055">
    <property type="entry name" value="LDL_receptor-like_sf"/>
</dbReference>
<dbReference type="SMART" id="SM00192">
    <property type="entry name" value="LDLa"/>
    <property type="match status" value="1"/>
</dbReference>
<dbReference type="PRINTS" id="PR00237">
    <property type="entry name" value="GPCRRHODOPSN"/>
</dbReference>
<evidence type="ECO:0000256" key="11">
    <source>
        <dbReference type="ARBA" id="ARBA00023180"/>
    </source>
</evidence>
<keyword evidence="19" id="KW-1185">Reference proteome</keyword>
<evidence type="ECO:0000256" key="9">
    <source>
        <dbReference type="ARBA" id="ARBA00023157"/>
    </source>
</evidence>
<evidence type="ECO:0000259" key="17">
    <source>
        <dbReference type="PROSITE" id="PS50262"/>
    </source>
</evidence>
<dbReference type="SMART" id="SM00369">
    <property type="entry name" value="LRR_TYP"/>
    <property type="match status" value="7"/>
</dbReference>
<comment type="subcellular location">
    <subcellularLocation>
        <location evidence="1">Cell membrane</location>
        <topology evidence="1">Multi-pass membrane protein</topology>
    </subcellularLocation>
</comment>
<reference evidence="18 19" key="1">
    <citation type="journal article" date="2016" name="Nat. Commun.">
        <title>Extremotolerant tardigrade genome and improved radiotolerance of human cultured cells by tardigrade-unique protein.</title>
        <authorList>
            <person name="Hashimoto T."/>
            <person name="Horikawa D.D."/>
            <person name="Saito Y."/>
            <person name="Kuwahara H."/>
            <person name="Kozuka-Hata H."/>
            <person name="Shin-I T."/>
            <person name="Minakuchi Y."/>
            <person name="Ohishi K."/>
            <person name="Motoyama A."/>
            <person name="Aizu T."/>
            <person name="Enomoto A."/>
            <person name="Kondo K."/>
            <person name="Tanaka S."/>
            <person name="Hara Y."/>
            <person name="Koshikawa S."/>
            <person name="Sagara H."/>
            <person name="Miura T."/>
            <person name="Yokobori S."/>
            <person name="Miyagawa K."/>
            <person name="Suzuki Y."/>
            <person name="Kubo T."/>
            <person name="Oyama M."/>
            <person name="Kohara Y."/>
            <person name="Fujiyama A."/>
            <person name="Arakawa K."/>
            <person name="Katayama T."/>
            <person name="Toyoda A."/>
            <person name="Kunieda T."/>
        </authorList>
    </citation>
    <scope>NUCLEOTIDE SEQUENCE [LARGE SCALE GENOMIC DNA]</scope>
    <source>
        <strain evidence="18 19">YOKOZUNA-1</strain>
    </source>
</reference>
<feature type="transmembrane region" description="Helical" evidence="16">
    <location>
        <begin position="706"/>
        <end position="725"/>
    </location>
</feature>
<keyword evidence="4 14" id="KW-0812">Transmembrane</keyword>
<dbReference type="GO" id="GO:0005886">
    <property type="term" value="C:plasma membrane"/>
    <property type="evidence" value="ECO:0007669"/>
    <property type="project" value="UniProtKB-SubCell"/>
</dbReference>
<evidence type="ECO:0000256" key="3">
    <source>
        <dbReference type="ARBA" id="ARBA00022614"/>
    </source>
</evidence>
<dbReference type="PANTHER" id="PTHR24372:SF80">
    <property type="entry name" value="FI21465P1-RELATED"/>
    <property type="match status" value="1"/>
</dbReference>
<evidence type="ECO:0000256" key="12">
    <source>
        <dbReference type="ARBA" id="ARBA00023224"/>
    </source>
</evidence>
<dbReference type="Gene3D" id="1.20.1070.10">
    <property type="entry name" value="Rhodopsin 7-helix transmembrane proteins"/>
    <property type="match status" value="1"/>
</dbReference>
<keyword evidence="11" id="KW-0325">Glycoprotein</keyword>
<dbReference type="STRING" id="947166.A0A1D1VQ11"/>
<dbReference type="Gene3D" id="2.40.128.620">
    <property type="match status" value="1"/>
</dbReference>
<evidence type="ECO:0000256" key="2">
    <source>
        <dbReference type="ARBA" id="ARBA00022475"/>
    </source>
</evidence>
<dbReference type="OrthoDB" id="6022531at2759"/>
<feature type="transmembrane region" description="Helical" evidence="16">
    <location>
        <begin position="442"/>
        <end position="468"/>
    </location>
</feature>
<keyword evidence="2" id="KW-1003">Cell membrane</keyword>
<dbReference type="SUPFAM" id="SSF81321">
    <property type="entry name" value="Family A G protein-coupled receptor-like"/>
    <property type="match status" value="1"/>
</dbReference>
<dbReference type="PANTHER" id="PTHR24372">
    <property type="entry name" value="GLYCOPROTEIN HORMONE RECEPTOR"/>
    <property type="match status" value="1"/>
</dbReference>
<protein>
    <recommendedName>
        <fullName evidence="17">G-protein coupled receptors family 1 profile domain-containing protein</fullName>
    </recommendedName>
</protein>
<evidence type="ECO:0000256" key="8">
    <source>
        <dbReference type="ARBA" id="ARBA00023136"/>
    </source>
</evidence>
<gene>
    <name evidence="18" type="primary">RvY_11462</name>
    <name evidence="18" type="synonym">RvY_11462.1</name>
    <name evidence="18" type="ORF">RvY_11462-1</name>
</gene>
<feature type="region of interest" description="Disordered" evidence="15">
    <location>
        <begin position="811"/>
        <end position="839"/>
    </location>
</feature>
<keyword evidence="10 14" id="KW-0675">Receptor</keyword>
<feature type="compositionally biased region" description="Polar residues" evidence="15">
    <location>
        <begin position="811"/>
        <end position="821"/>
    </location>
</feature>
<dbReference type="AlphaFoldDB" id="A0A1D1VQ11"/>
<feature type="transmembrane region" description="Helical" evidence="16">
    <location>
        <begin position="670"/>
        <end position="694"/>
    </location>
</feature>
<feature type="transmembrane region" description="Helical" evidence="16">
    <location>
        <begin position="624"/>
        <end position="649"/>
    </location>
</feature>
<keyword evidence="5" id="KW-0677">Repeat</keyword>
<dbReference type="EMBL" id="BDGG01000006">
    <property type="protein sequence ID" value="GAV00639.1"/>
    <property type="molecule type" value="Genomic_DNA"/>
</dbReference>
<evidence type="ECO:0000256" key="1">
    <source>
        <dbReference type="ARBA" id="ARBA00004651"/>
    </source>
</evidence>
<evidence type="ECO:0000256" key="15">
    <source>
        <dbReference type="SAM" id="MobiDB-lite"/>
    </source>
</evidence>
<dbReference type="Pfam" id="PF13855">
    <property type="entry name" value="LRR_8"/>
    <property type="match status" value="2"/>
</dbReference>
<keyword evidence="3" id="KW-0433">Leucine-rich repeat</keyword>
<keyword evidence="6 16" id="KW-1133">Transmembrane helix</keyword>
<feature type="domain" description="G-protein coupled receptors family 1 profile" evidence="17">
    <location>
        <begin position="457"/>
        <end position="725"/>
    </location>
</feature>
<dbReference type="InterPro" id="IPR001611">
    <property type="entry name" value="Leu-rich_rpt"/>
</dbReference>
<dbReference type="SUPFAM" id="SSF52058">
    <property type="entry name" value="L domain-like"/>
    <property type="match status" value="1"/>
</dbReference>
<keyword evidence="12 14" id="KW-0807">Transducer</keyword>
<dbReference type="InterPro" id="IPR002172">
    <property type="entry name" value="LDrepeatLR_classA_rpt"/>
</dbReference>
<feature type="transmembrane region" description="Helical" evidence="16">
    <location>
        <begin position="489"/>
        <end position="508"/>
    </location>
</feature>
<evidence type="ECO:0000256" key="13">
    <source>
        <dbReference type="PROSITE-ProRule" id="PRU00124"/>
    </source>
</evidence>
<dbReference type="Gene3D" id="3.80.10.10">
    <property type="entry name" value="Ribonuclease Inhibitor"/>
    <property type="match status" value="2"/>
</dbReference>
<accession>A0A1D1VQ11</accession>
<evidence type="ECO:0000256" key="6">
    <source>
        <dbReference type="ARBA" id="ARBA00022989"/>
    </source>
</evidence>
<evidence type="ECO:0000256" key="10">
    <source>
        <dbReference type="ARBA" id="ARBA00023170"/>
    </source>
</evidence>
<evidence type="ECO:0000256" key="7">
    <source>
        <dbReference type="ARBA" id="ARBA00023040"/>
    </source>
</evidence>
<keyword evidence="7 14" id="KW-0297">G-protein coupled receptor</keyword>
<keyword evidence="9" id="KW-1015">Disulfide bond</keyword>
<dbReference type="PRINTS" id="PR00019">
    <property type="entry name" value="LEURICHRPT"/>
</dbReference>
<dbReference type="PROSITE" id="PS50262">
    <property type="entry name" value="G_PROTEIN_RECEP_F1_2"/>
    <property type="match status" value="1"/>
</dbReference>
<dbReference type="Pfam" id="PF00001">
    <property type="entry name" value="7tm_1"/>
    <property type="match status" value="1"/>
</dbReference>
<feature type="transmembrane region" description="Helical" evidence="16">
    <location>
        <begin position="16"/>
        <end position="38"/>
    </location>
</feature>
<sequence length="874" mass="99200">MISRARPAISMRKGQLAFWNILTIAKSMVFLLLLRGYLAEASYSCPKYEFPCESPDHQCVPQHLWCNGEEDCRNGFDENKDCKSTRLQMFHQDTGKLQQCVKDVKTAKNRTVALKHHDDYCEFRGFPPSGSCDCDRDMELSSLSIYCEIDKGSLPFLADVRPYPQKITIFNKNGMTGCLGGGKYRRVEGLLSLSYAGNKIKCLMPQAFDGLLLSSLDLSNNSLTTLVPNTFSWLHVCWLYLQRNNLVDFPADAFSREDTIKMISLRRNNLTLERHGMLDNLPFVVILELGRNHIRRIRNDTFRNNRALSTLDLTRNHIEVIEDGAFDNLLDLTTLNLTHNKLKNVSGGLIANNIRMKEFSLAHNPLTELPPELFHNFVNCSTLDLRGVLIDNIDESMFQSIPSSCVVMFEKLYYCFAAHHIRNCTPKSDGISSFDHLLVNPLLVTLSWTLAVFTVLCNLAVFCVRWYLDRTLKSGLHNMVVRDARIISLFVKNLSFSDFLTGIYLLGICYQNEKFKGRYSKFAVDWVHSDKCKALGIIAMSSAEISMMILTFIAVDRFVTIVCGIHRPKFSVAAVRAILVLIWMTGFAVAIAPAFLWGDRTHSYYGNNGVCLPLYLHEPHLKGWIYSLMVLIGLNGFLILLIIMSYMGIFITIRSFRKGSVTVAADEVELFWRFFLLVLLNLCCWLPTFVFKFLALTSYKVPNDSYAWLVTFVFPLNSAMNPIVYSLSSSEFRSRVAHATGCHQVLHLFLQRLHVLGRRLSSPFTATSNTPSWPTQDNVVSPCDLYAQGDTNRFPAGLLCKRLRDKCRSAITTPRSSQHSNKSPEHCQQGPAGPYRAPRYRHSDLLDVPRAQHELIPLNSFLKVDAQLSQQSLP</sequence>
<keyword evidence="8 16" id="KW-0472">Membrane</keyword>
<dbReference type="GO" id="GO:0009755">
    <property type="term" value="P:hormone-mediated signaling pathway"/>
    <property type="evidence" value="ECO:0007669"/>
    <property type="project" value="TreeGrafter"/>
</dbReference>
<evidence type="ECO:0000256" key="14">
    <source>
        <dbReference type="RuleBase" id="RU000688"/>
    </source>
</evidence>
<evidence type="ECO:0000313" key="18">
    <source>
        <dbReference type="EMBL" id="GAV00639.1"/>
    </source>
</evidence>
<dbReference type="InterPro" id="IPR017452">
    <property type="entry name" value="GPCR_Rhodpsn_7TM"/>
</dbReference>
<feature type="transmembrane region" description="Helical" evidence="16">
    <location>
        <begin position="577"/>
        <end position="597"/>
    </location>
</feature>
<dbReference type="InterPro" id="IPR032675">
    <property type="entry name" value="LRR_dom_sf"/>
</dbReference>
<dbReference type="GO" id="GO:0008528">
    <property type="term" value="F:G protein-coupled peptide receptor activity"/>
    <property type="evidence" value="ECO:0007669"/>
    <property type="project" value="TreeGrafter"/>
</dbReference>
<dbReference type="CDD" id="cd00112">
    <property type="entry name" value="LDLa"/>
    <property type="match status" value="1"/>
</dbReference>
<dbReference type="InterPro" id="IPR008112">
    <property type="entry name" value="Relaxin_rcpt"/>
</dbReference>
<dbReference type="InterPro" id="IPR000276">
    <property type="entry name" value="GPCR_Rhodpsn"/>
</dbReference>
<evidence type="ECO:0000256" key="4">
    <source>
        <dbReference type="ARBA" id="ARBA00022692"/>
    </source>
</evidence>
<organism evidence="18 19">
    <name type="scientific">Ramazzottius varieornatus</name>
    <name type="common">Water bear</name>
    <name type="synonym">Tardigrade</name>
    <dbReference type="NCBI Taxonomy" id="947166"/>
    <lineage>
        <taxon>Eukaryota</taxon>
        <taxon>Metazoa</taxon>
        <taxon>Ecdysozoa</taxon>
        <taxon>Tardigrada</taxon>
        <taxon>Eutardigrada</taxon>
        <taxon>Parachela</taxon>
        <taxon>Hypsibioidea</taxon>
        <taxon>Ramazzottiidae</taxon>
        <taxon>Ramazzottius</taxon>
    </lineage>
</organism>
<evidence type="ECO:0000313" key="19">
    <source>
        <dbReference type="Proteomes" id="UP000186922"/>
    </source>
</evidence>
<evidence type="ECO:0000256" key="16">
    <source>
        <dbReference type="SAM" id="Phobius"/>
    </source>
</evidence>
<comment type="caution">
    <text evidence="13">Lacks conserved residue(s) required for the propagation of feature annotation.</text>
</comment>
<dbReference type="PRINTS" id="PR01739">
    <property type="entry name" value="RELAXINR"/>
</dbReference>
<dbReference type="Pfam" id="PF00057">
    <property type="entry name" value="Ldl_recept_a"/>
    <property type="match status" value="1"/>
</dbReference>
<dbReference type="GO" id="GO:0007189">
    <property type="term" value="P:adenylate cyclase-activating G protein-coupled receptor signaling pathway"/>
    <property type="evidence" value="ECO:0007669"/>
    <property type="project" value="TreeGrafter"/>
</dbReference>
<name>A0A1D1VQ11_RAMVA</name>
<dbReference type="PROSITE" id="PS50068">
    <property type="entry name" value="LDLRA_2"/>
    <property type="match status" value="1"/>
</dbReference>
<comment type="similarity">
    <text evidence="14">Belongs to the G-protein coupled receptor 1 family.</text>
</comment>
<evidence type="ECO:0000256" key="5">
    <source>
        <dbReference type="ARBA" id="ARBA00022737"/>
    </source>
</evidence>
<comment type="caution">
    <text evidence="18">The sequence shown here is derived from an EMBL/GenBank/DDBJ whole genome shotgun (WGS) entry which is preliminary data.</text>
</comment>
<proteinExistence type="inferred from homology"/>
<dbReference type="PROSITE" id="PS00237">
    <property type="entry name" value="G_PROTEIN_RECEP_F1_1"/>
    <property type="match status" value="1"/>
</dbReference>